<reference evidence="16 17" key="1">
    <citation type="submission" date="2016-10" db="EMBL/GenBank/DDBJ databases">
        <authorList>
            <person name="de Groot N.N."/>
        </authorList>
    </citation>
    <scope>NUCLEOTIDE SEQUENCE [LARGE SCALE GENOMIC DNA]</scope>
    <source>
        <strain evidence="16 17">ATCC BAA-466</strain>
    </source>
</reference>
<dbReference type="AlphaFoldDB" id="A0A1G7P4B8"/>
<dbReference type="EMBL" id="FNCK01000001">
    <property type="protein sequence ID" value="SDF81156.1"/>
    <property type="molecule type" value="Genomic_DNA"/>
</dbReference>
<dbReference type="RefSeq" id="WP_090288825.1">
    <property type="nucleotide sequence ID" value="NZ_FNCK01000001.1"/>
</dbReference>
<evidence type="ECO:0000256" key="10">
    <source>
        <dbReference type="ARBA" id="ARBA00022840"/>
    </source>
</evidence>
<evidence type="ECO:0000256" key="5">
    <source>
        <dbReference type="ARBA" id="ARBA00022679"/>
    </source>
</evidence>
<sequence length="313" mass="35790">MQTIYLSHPYDPKKIYDQPIVLALGFFDGVHLGHQEVIKKGRELADYYQVSLAVLTFNHTPRLVYQLIHPKHYHYLSDNARKIELMEANGVDVLYIAEFTSAMGAQSPQEFVDNYMVNLNAIHVVAGFDYTYGPKENANMQTLKAHSQGRFAINEIPKKSLNDHKISSSEIHSQILKGNMEVANQELGYIYQTSGIVINGLKRGRKLGFPTANVAIDDGQLIPAIGVYVVEFFVQDQWHYGMASIGYNITFDDVKELSVEVYILDFNQMIYGERVKIKWHHYLRGEIKFDGIEPLIQQLELDQAHTRAYFELG</sequence>
<dbReference type="Proteomes" id="UP000199708">
    <property type="component" value="Unassembled WGS sequence"/>
</dbReference>
<dbReference type="OrthoDB" id="9803667at2"/>
<dbReference type="Gene3D" id="2.40.30.30">
    <property type="entry name" value="Riboflavin kinase-like"/>
    <property type="match status" value="1"/>
</dbReference>
<dbReference type="InterPro" id="IPR015864">
    <property type="entry name" value="FAD_synthase"/>
</dbReference>
<evidence type="ECO:0000256" key="13">
    <source>
        <dbReference type="ARBA" id="ARBA00049494"/>
    </source>
</evidence>
<dbReference type="UniPathway" id="UPA00276">
    <property type="reaction ID" value="UER00406"/>
</dbReference>
<evidence type="ECO:0000256" key="12">
    <source>
        <dbReference type="ARBA" id="ARBA00047880"/>
    </source>
</evidence>
<keyword evidence="10 14" id="KW-0067">ATP-binding</keyword>
<comment type="catalytic activity">
    <reaction evidence="13 14">
        <text>FMN + ATP + H(+) = FAD + diphosphate</text>
        <dbReference type="Rhea" id="RHEA:17237"/>
        <dbReference type="ChEBI" id="CHEBI:15378"/>
        <dbReference type="ChEBI" id="CHEBI:30616"/>
        <dbReference type="ChEBI" id="CHEBI:33019"/>
        <dbReference type="ChEBI" id="CHEBI:57692"/>
        <dbReference type="ChEBI" id="CHEBI:58210"/>
        <dbReference type="EC" id="2.7.7.2"/>
    </reaction>
</comment>
<dbReference type="GO" id="GO:0008531">
    <property type="term" value="F:riboflavin kinase activity"/>
    <property type="evidence" value="ECO:0007669"/>
    <property type="project" value="UniProtKB-UniRule"/>
</dbReference>
<dbReference type="NCBIfam" id="TIGR00125">
    <property type="entry name" value="cyt_tran_rel"/>
    <property type="match status" value="1"/>
</dbReference>
<comment type="pathway">
    <text evidence="1 14">Cofactor biosynthesis; FAD biosynthesis; FAD from FMN: step 1/1.</text>
</comment>
<keyword evidence="9 14" id="KW-0274">FAD</keyword>
<dbReference type="Pfam" id="PF06574">
    <property type="entry name" value="FAD_syn"/>
    <property type="match status" value="1"/>
</dbReference>
<dbReference type="SUPFAM" id="SSF82114">
    <property type="entry name" value="Riboflavin kinase-like"/>
    <property type="match status" value="1"/>
</dbReference>
<comment type="catalytic activity">
    <reaction evidence="12 14">
        <text>riboflavin + ATP = FMN + ADP + H(+)</text>
        <dbReference type="Rhea" id="RHEA:14357"/>
        <dbReference type="ChEBI" id="CHEBI:15378"/>
        <dbReference type="ChEBI" id="CHEBI:30616"/>
        <dbReference type="ChEBI" id="CHEBI:57986"/>
        <dbReference type="ChEBI" id="CHEBI:58210"/>
        <dbReference type="ChEBI" id="CHEBI:456216"/>
        <dbReference type="EC" id="2.7.1.26"/>
    </reaction>
</comment>
<proteinExistence type="inferred from homology"/>
<dbReference type="InterPro" id="IPR023465">
    <property type="entry name" value="Riboflavin_kinase_dom_sf"/>
</dbReference>
<keyword evidence="5 14" id="KW-0808">Transferase</keyword>
<dbReference type="CDD" id="cd02064">
    <property type="entry name" value="FAD_synthetase_N"/>
    <property type="match status" value="1"/>
</dbReference>
<evidence type="ECO:0000256" key="4">
    <source>
        <dbReference type="ARBA" id="ARBA00022643"/>
    </source>
</evidence>
<keyword evidence="8 14" id="KW-0418">Kinase</keyword>
<keyword evidence="17" id="KW-1185">Reference proteome</keyword>
<keyword evidence="6 14" id="KW-0548">Nucleotidyltransferase</keyword>
<keyword evidence="7 14" id="KW-0547">Nucleotide-binding</keyword>
<dbReference type="GO" id="GO:0009231">
    <property type="term" value="P:riboflavin biosynthetic process"/>
    <property type="evidence" value="ECO:0007669"/>
    <property type="project" value="InterPro"/>
</dbReference>
<dbReference type="InterPro" id="IPR002606">
    <property type="entry name" value="Riboflavin_kinase_bac"/>
</dbReference>
<organism evidence="16 17">
    <name type="scientific">Facklamia miroungae</name>
    <dbReference type="NCBI Taxonomy" id="120956"/>
    <lineage>
        <taxon>Bacteria</taxon>
        <taxon>Bacillati</taxon>
        <taxon>Bacillota</taxon>
        <taxon>Bacilli</taxon>
        <taxon>Lactobacillales</taxon>
        <taxon>Aerococcaceae</taxon>
        <taxon>Facklamia</taxon>
    </lineage>
</organism>
<evidence type="ECO:0000256" key="6">
    <source>
        <dbReference type="ARBA" id="ARBA00022695"/>
    </source>
</evidence>
<evidence type="ECO:0000313" key="16">
    <source>
        <dbReference type="EMBL" id="SDF81156.1"/>
    </source>
</evidence>
<evidence type="ECO:0000259" key="15">
    <source>
        <dbReference type="SMART" id="SM00904"/>
    </source>
</evidence>
<keyword evidence="3 14" id="KW-0285">Flavoprotein</keyword>
<comment type="similarity">
    <text evidence="14">Belongs to the ribF family.</text>
</comment>
<dbReference type="STRING" id="120956.SAMN05421791_101118"/>
<feature type="domain" description="Riboflavin kinase" evidence="15">
    <location>
        <begin position="186"/>
        <end position="311"/>
    </location>
</feature>
<dbReference type="SMART" id="SM00904">
    <property type="entry name" value="Flavokinase"/>
    <property type="match status" value="1"/>
</dbReference>
<comment type="pathway">
    <text evidence="2 14">Cofactor biosynthesis; FMN biosynthesis; FMN from riboflavin (ATP route): step 1/1.</text>
</comment>
<evidence type="ECO:0000256" key="3">
    <source>
        <dbReference type="ARBA" id="ARBA00022630"/>
    </source>
</evidence>
<dbReference type="Pfam" id="PF01687">
    <property type="entry name" value="Flavokinase"/>
    <property type="match status" value="1"/>
</dbReference>
<evidence type="ECO:0000256" key="11">
    <source>
        <dbReference type="ARBA" id="ARBA00023268"/>
    </source>
</evidence>
<dbReference type="InterPro" id="IPR023468">
    <property type="entry name" value="Riboflavin_kinase"/>
</dbReference>
<protein>
    <recommendedName>
        <fullName evidence="14">Riboflavin biosynthesis protein</fullName>
    </recommendedName>
    <domain>
        <recommendedName>
            <fullName evidence="14">Riboflavin kinase</fullName>
            <ecNumber evidence="14">2.7.1.26</ecNumber>
        </recommendedName>
        <alternativeName>
            <fullName evidence="14">Flavokinase</fullName>
        </alternativeName>
    </domain>
    <domain>
        <recommendedName>
            <fullName evidence="14">FMN adenylyltransferase</fullName>
            <ecNumber evidence="14">2.7.7.2</ecNumber>
        </recommendedName>
        <alternativeName>
            <fullName evidence="14">FAD pyrophosphorylase</fullName>
        </alternativeName>
        <alternativeName>
            <fullName evidence="14">FAD synthase</fullName>
        </alternativeName>
    </domain>
</protein>
<dbReference type="InterPro" id="IPR004821">
    <property type="entry name" value="Cyt_trans-like"/>
</dbReference>
<dbReference type="UniPathway" id="UPA00277">
    <property type="reaction ID" value="UER00407"/>
</dbReference>
<dbReference type="GO" id="GO:0006747">
    <property type="term" value="P:FAD biosynthetic process"/>
    <property type="evidence" value="ECO:0007669"/>
    <property type="project" value="UniProtKB-UniRule"/>
</dbReference>
<dbReference type="PANTHER" id="PTHR22749">
    <property type="entry name" value="RIBOFLAVIN KINASE/FMN ADENYLYLTRANSFERASE"/>
    <property type="match status" value="1"/>
</dbReference>
<accession>A0A1G7P4B8</accession>
<dbReference type="EC" id="2.7.1.26" evidence="14"/>
<dbReference type="EC" id="2.7.7.2" evidence="14"/>
<dbReference type="GO" id="GO:0005524">
    <property type="term" value="F:ATP binding"/>
    <property type="evidence" value="ECO:0007669"/>
    <property type="project" value="UniProtKB-UniRule"/>
</dbReference>
<dbReference type="GO" id="GO:0003919">
    <property type="term" value="F:FMN adenylyltransferase activity"/>
    <property type="evidence" value="ECO:0007669"/>
    <property type="project" value="UniProtKB-UniRule"/>
</dbReference>
<evidence type="ECO:0000256" key="14">
    <source>
        <dbReference type="PIRNR" id="PIRNR004491"/>
    </source>
</evidence>
<keyword evidence="11" id="KW-0511">Multifunctional enzyme</keyword>
<dbReference type="InterPro" id="IPR015865">
    <property type="entry name" value="Riboflavin_kinase_bac/euk"/>
</dbReference>
<dbReference type="Gene3D" id="3.40.50.620">
    <property type="entry name" value="HUPs"/>
    <property type="match status" value="1"/>
</dbReference>
<dbReference type="NCBIfam" id="TIGR00083">
    <property type="entry name" value="ribF"/>
    <property type="match status" value="1"/>
</dbReference>
<evidence type="ECO:0000256" key="9">
    <source>
        <dbReference type="ARBA" id="ARBA00022827"/>
    </source>
</evidence>
<evidence type="ECO:0000256" key="2">
    <source>
        <dbReference type="ARBA" id="ARBA00005201"/>
    </source>
</evidence>
<gene>
    <name evidence="16" type="ORF">SAMN05421791_101118</name>
</gene>
<keyword evidence="4 14" id="KW-0288">FMN</keyword>
<evidence type="ECO:0000256" key="8">
    <source>
        <dbReference type="ARBA" id="ARBA00022777"/>
    </source>
</evidence>
<dbReference type="GO" id="GO:0009398">
    <property type="term" value="P:FMN biosynthetic process"/>
    <property type="evidence" value="ECO:0007669"/>
    <property type="project" value="UniProtKB-UniRule"/>
</dbReference>
<evidence type="ECO:0000256" key="1">
    <source>
        <dbReference type="ARBA" id="ARBA00004726"/>
    </source>
</evidence>
<evidence type="ECO:0000313" key="17">
    <source>
        <dbReference type="Proteomes" id="UP000199708"/>
    </source>
</evidence>
<dbReference type="PANTHER" id="PTHR22749:SF6">
    <property type="entry name" value="RIBOFLAVIN KINASE"/>
    <property type="match status" value="1"/>
</dbReference>
<evidence type="ECO:0000256" key="7">
    <source>
        <dbReference type="ARBA" id="ARBA00022741"/>
    </source>
</evidence>
<dbReference type="PIRSF" id="PIRSF004491">
    <property type="entry name" value="FAD_Synth"/>
    <property type="match status" value="1"/>
</dbReference>
<dbReference type="SUPFAM" id="SSF52374">
    <property type="entry name" value="Nucleotidylyl transferase"/>
    <property type="match status" value="1"/>
</dbReference>
<name>A0A1G7P4B8_9LACT</name>
<dbReference type="InterPro" id="IPR014729">
    <property type="entry name" value="Rossmann-like_a/b/a_fold"/>
</dbReference>